<gene>
    <name evidence="1" type="ORF">LCGC14_1226140</name>
</gene>
<sequence length="335" mass="37818">IADELKMIIDKDAHQLTISTNRSEFRRRHFRTNFKISLPAGMDIEVNNSYGEVKTVKVGNTNIKNRHGKIIASDIAGELLIENSYKDIEVDNVQSDCQIEGKHADVFVNGVKGKTQVVHQYGKVRLENISQDVKIEGSHSGVYGENLMGSVEVTTSYKKIALFNVGPTKIRARHSPVEVDGAREYVDIEDNYSKVRVDNLQGDLIVDGKNLGVYGKSIVGQKIHITSSYRNVELSEFSGKTTIFLEHGDIVLNPSPLTHPIEVKGKYAGIKFYWPLREKYPFEARAKNGDIKWKLPDEMSSQEEDHMSIVKAFLEEKEKPSIFLTTSYSTIRIEE</sequence>
<comment type="caution">
    <text evidence="1">The sequence shown here is derived from an EMBL/GenBank/DDBJ whole genome shotgun (WGS) entry which is preliminary data.</text>
</comment>
<feature type="non-terminal residue" evidence="1">
    <location>
        <position position="1"/>
    </location>
</feature>
<dbReference type="AlphaFoldDB" id="A0A0F9LDV3"/>
<proteinExistence type="predicted"/>
<dbReference type="EMBL" id="LAZR01006501">
    <property type="protein sequence ID" value="KKM91683.1"/>
    <property type="molecule type" value="Genomic_DNA"/>
</dbReference>
<name>A0A0F9LDV3_9ZZZZ</name>
<accession>A0A0F9LDV3</accession>
<evidence type="ECO:0000313" key="1">
    <source>
        <dbReference type="EMBL" id="KKM91683.1"/>
    </source>
</evidence>
<reference evidence="1" key="1">
    <citation type="journal article" date="2015" name="Nature">
        <title>Complex archaea that bridge the gap between prokaryotes and eukaryotes.</title>
        <authorList>
            <person name="Spang A."/>
            <person name="Saw J.H."/>
            <person name="Jorgensen S.L."/>
            <person name="Zaremba-Niedzwiedzka K."/>
            <person name="Martijn J."/>
            <person name="Lind A.E."/>
            <person name="van Eijk R."/>
            <person name="Schleper C."/>
            <person name="Guy L."/>
            <person name="Ettema T.J."/>
        </authorList>
    </citation>
    <scope>NUCLEOTIDE SEQUENCE</scope>
</reference>
<protein>
    <recommendedName>
        <fullName evidence="2">Adhesin domain-containing protein</fullName>
    </recommendedName>
</protein>
<evidence type="ECO:0008006" key="2">
    <source>
        <dbReference type="Google" id="ProtNLM"/>
    </source>
</evidence>
<organism evidence="1">
    <name type="scientific">marine sediment metagenome</name>
    <dbReference type="NCBI Taxonomy" id="412755"/>
    <lineage>
        <taxon>unclassified sequences</taxon>
        <taxon>metagenomes</taxon>
        <taxon>ecological metagenomes</taxon>
    </lineage>
</organism>